<protein>
    <submittedName>
        <fullName evidence="1">Uncharacterized protein</fullName>
    </submittedName>
</protein>
<organism evidence="1 2">
    <name type="scientific">Streptococcus suis (strain GZ1)</name>
    <dbReference type="NCBI Taxonomy" id="423211"/>
    <lineage>
        <taxon>Bacteria</taxon>
        <taxon>Bacillati</taxon>
        <taxon>Bacillota</taxon>
        <taxon>Bacilli</taxon>
        <taxon>Lactobacillales</taxon>
        <taxon>Streptococcaceae</taxon>
        <taxon>Streptococcus</taxon>
    </lineage>
</organism>
<accession>D5AGS4</accession>
<evidence type="ECO:0000313" key="2">
    <source>
        <dbReference type="Proteomes" id="UP000002359"/>
    </source>
</evidence>
<dbReference type="HOGENOM" id="CLU_3317667_0_0_9"/>
<name>D5AGS4_STRGZ</name>
<evidence type="ECO:0000313" key="1">
    <source>
        <dbReference type="EMBL" id="ADE31039.1"/>
    </source>
</evidence>
<dbReference type="EMBL" id="CP000837">
    <property type="protein sequence ID" value="ADE31039.1"/>
    <property type="molecule type" value="Genomic_DNA"/>
</dbReference>
<sequence length="39" mass="4445">MLNATTDFGNMSINDLISLSQRFISKSTTNRVVATTFWY</sequence>
<dbReference type="PATRIC" id="fig|423211.3.peg.564"/>
<reference evidence="1 2" key="1">
    <citation type="journal article" date="2009" name="J. Infect. Dis.">
        <title>Clinical, experimental, and genomic differences between intermediately pathogenic, highly pathogenic, and epidemic Streptococcus suis.</title>
        <authorList>
            <person name="Ye C."/>
            <person name="Zheng H."/>
            <person name="Zhang J."/>
            <person name="Jing H."/>
            <person name="Wang L."/>
            <person name="Xiong Y."/>
            <person name="Wang W."/>
            <person name="Zhou Z."/>
            <person name="Sun Q."/>
            <person name="Luo X."/>
            <person name="Du H."/>
            <person name="Gottschalk M."/>
            <person name="Xu J."/>
        </authorList>
    </citation>
    <scope>NUCLEOTIDE SEQUENCE [LARGE SCALE GENOMIC DNA]</scope>
    <source>
        <strain evidence="1 2">GZ1</strain>
    </source>
</reference>
<gene>
    <name evidence="1" type="ordered locus">SSGZ1_0577</name>
</gene>
<proteinExistence type="predicted"/>
<dbReference type="Proteomes" id="UP000002359">
    <property type="component" value="Chromosome"/>
</dbReference>
<dbReference type="KEGG" id="ssw:SSGZ1_0577"/>
<dbReference type="AlphaFoldDB" id="D5AGS4"/>